<evidence type="ECO:0000256" key="5">
    <source>
        <dbReference type="ARBA" id="ARBA00022605"/>
    </source>
</evidence>
<dbReference type="SUPFAM" id="SSF53187">
    <property type="entry name" value="Zn-dependent exopeptidases"/>
    <property type="match status" value="1"/>
</dbReference>
<proteinExistence type="inferred from homology"/>
<name>A0A562NGP3_9RHOB</name>
<accession>A0A562NGP3</accession>
<dbReference type="InterPro" id="IPR050072">
    <property type="entry name" value="Peptidase_M20A"/>
</dbReference>
<keyword evidence="9" id="KW-0170">Cobalt</keyword>
<dbReference type="GO" id="GO:0046872">
    <property type="term" value="F:metal ion binding"/>
    <property type="evidence" value="ECO:0007669"/>
    <property type="project" value="UniProtKB-KW"/>
</dbReference>
<dbReference type="Gene3D" id="3.40.630.10">
    <property type="entry name" value="Zn peptidases"/>
    <property type="match status" value="1"/>
</dbReference>
<dbReference type="NCBIfam" id="NF005710">
    <property type="entry name" value="PRK07522.1"/>
    <property type="match status" value="1"/>
</dbReference>
<evidence type="ECO:0000256" key="2">
    <source>
        <dbReference type="ARBA" id="ARBA00005691"/>
    </source>
</evidence>
<dbReference type="OrthoDB" id="9809784at2"/>
<dbReference type="AlphaFoldDB" id="A0A562NGP3"/>
<keyword evidence="6" id="KW-0479">Metal-binding</keyword>
<sequence>MTSETVALLERLVGFPSISRDSNLPLVGFLESHLAGLGIASTRVPSPCGEKASLYASIGPGVPGGVILSGHTDVVPVEGQDWHSDPWRLTHRDGRLIGRGTCDMKGFLAVVLGLLPRMIGAGLKRPIHLALSHDEELGCAGAEALVRAMMLALPPVAGVIVGEPTMTRVVTAHKGMLGFRTVLRGHPTHSSLINRGVSAVMSAAELIAWHNRQNEGNALHAATHAGGFDVPFTSLHVGMIEGGNAINTTAHHCAFTSEIRPLPGEDEFWRAAYLAKATEISDRMRRQHRDCQVEVTQFIDVPSLSPAIPNFPGLVLDLSKTEAVSYATEAGFFQRAGLATIVCGPGSIAQAHQPNEFITVEELQRGERFIADVIRAQTL</sequence>
<dbReference type="GO" id="GO:0008777">
    <property type="term" value="F:acetylornithine deacetylase activity"/>
    <property type="evidence" value="ECO:0007669"/>
    <property type="project" value="TreeGrafter"/>
</dbReference>
<dbReference type="InterPro" id="IPR011650">
    <property type="entry name" value="Peptidase_M20_dimer"/>
</dbReference>
<dbReference type="PANTHER" id="PTHR43808:SF31">
    <property type="entry name" value="N-ACETYL-L-CITRULLINE DEACETYLASE"/>
    <property type="match status" value="1"/>
</dbReference>
<reference evidence="11 12" key="1">
    <citation type="journal article" date="2015" name="Stand. Genomic Sci.">
        <title>Genomic Encyclopedia of Bacterial and Archaeal Type Strains, Phase III: the genomes of soil and plant-associated and newly described type strains.</title>
        <authorList>
            <person name="Whitman W.B."/>
            <person name="Woyke T."/>
            <person name="Klenk H.P."/>
            <person name="Zhou Y."/>
            <person name="Lilburn T.G."/>
            <person name="Beck B.J."/>
            <person name="De Vos P."/>
            <person name="Vandamme P."/>
            <person name="Eisen J.A."/>
            <person name="Garrity G."/>
            <person name="Hugenholtz P."/>
            <person name="Kyrpides N.C."/>
        </authorList>
    </citation>
    <scope>NUCLEOTIDE SEQUENCE [LARGE SCALE GENOMIC DNA]</scope>
    <source>
        <strain evidence="11 12">CGMCC 1.5364</strain>
    </source>
</reference>
<dbReference type="Gene3D" id="3.30.70.360">
    <property type="match status" value="1"/>
</dbReference>
<keyword evidence="4" id="KW-0055">Arginine biosynthesis</keyword>
<dbReference type="InterPro" id="IPR002933">
    <property type="entry name" value="Peptidase_M20"/>
</dbReference>
<keyword evidence="5" id="KW-0028">Amino-acid biosynthesis</keyword>
<evidence type="ECO:0000256" key="1">
    <source>
        <dbReference type="ARBA" id="ARBA00001947"/>
    </source>
</evidence>
<protein>
    <submittedName>
        <fullName evidence="11">Acetylornithine deacetylase</fullName>
    </submittedName>
</protein>
<dbReference type="GO" id="GO:0006526">
    <property type="term" value="P:L-arginine biosynthetic process"/>
    <property type="evidence" value="ECO:0007669"/>
    <property type="project" value="UniProtKB-KW"/>
</dbReference>
<evidence type="ECO:0000313" key="12">
    <source>
        <dbReference type="Proteomes" id="UP000316225"/>
    </source>
</evidence>
<evidence type="ECO:0000256" key="6">
    <source>
        <dbReference type="ARBA" id="ARBA00022723"/>
    </source>
</evidence>
<keyword evidence="8" id="KW-0862">Zinc</keyword>
<keyword evidence="3" id="KW-0963">Cytoplasm</keyword>
<gene>
    <name evidence="11" type="ORF">IQ24_03116</name>
</gene>
<dbReference type="PROSITE" id="PS00759">
    <property type="entry name" value="ARGE_DAPE_CPG2_2"/>
    <property type="match status" value="1"/>
</dbReference>
<organism evidence="11 12">
    <name type="scientific">Paracoccus sulfuroxidans</name>
    <dbReference type="NCBI Taxonomy" id="384678"/>
    <lineage>
        <taxon>Bacteria</taxon>
        <taxon>Pseudomonadati</taxon>
        <taxon>Pseudomonadota</taxon>
        <taxon>Alphaproteobacteria</taxon>
        <taxon>Rhodobacterales</taxon>
        <taxon>Paracoccaceae</taxon>
        <taxon>Paracoccus</taxon>
    </lineage>
</organism>
<dbReference type="Proteomes" id="UP000316225">
    <property type="component" value="Unassembled WGS sequence"/>
</dbReference>
<dbReference type="CDD" id="cd03894">
    <property type="entry name" value="M20_ArgE"/>
    <property type="match status" value="1"/>
</dbReference>
<dbReference type="Pfam" id="PF01546">
    <property type="entry name" value="Peptidase_M20"/>
    <property type="match status" value="1"/>
</dbReference>
<dbReference type="SUPFAM" id="SSF55031">
    <property type="entry name" value="Bacterial exopeptidase dimerisation domain"/>
    <property type="match status" value="1"/>
</dbReference>
<evidence type="ECO:0000259" key="10">
    <source>
        <dbReference type="Pfam" id="PF07687"/>
    </source>
</evidence>
<dbReference type="InterPro" id="IPR010169">
    <property type="entry name" value="AcOrn-deacetyl"/>
</dbReference>
<evidence type="ECO:0000256" key="3">
    <source>
        <dbReference type="ARBA" id="ARBA00022490"/>
    </source>
</evidence>
<dbReference type="EMBL" id="VLKU01000010">
    <property type="protein sequence ID" value="TWI31258.1"/>
    <property type="molecule type" value="Genomic_DNA"/>
</dbReference>
<dbReference type="PANTHER" id="PTHR43808">
    <property type="entry name" value="ACETYLORNITHINE DEACETYLASE"/>
    <property type="match status" value="1"/>
</dbReference>
<comment type="cofactor">
    <cofactor evidence="1">
        <name>Zn(2+)</name>
        <dbReference type="ChEBI" id="CHEBI:29105"/>
    </cofactor>
</comment>
<evidence type="ECO:0000313" key="11">
    <source>
        <dbReference type="EMBL" id="TWI31258.1"/>
    </source>
</evidence>
<feature type="domain" description="Peptidase M20 dimerisation" evidence="10">
    <location>
        <begin position="171"/>
        <end position="266"/>
    </location>
</feature>
<comment type="caution">
    <text evidence="11">The sequence shown here is derived from an EMBL/GenBank/DDBJ whole genome shotgun (WGS) entry which is preliminary data.</text>
</comment>
<keyword evidence="7" id="KW-0378">Hydrolase</keyword>
<dbReference type="RefSeq" id="WP_145399205.1">
    <property type="nucleotide sequence ID" value="NZ_VLKU01000010.1"/>
</dbReference>
<keyword evidence="12" id="KW-1185">Reference proteome</keyword>
<comment type="similarity">
    <text evidence="2">Belongs to the peptidase M20A family. ArgE subfamily.</text>
</comment>
<dbReference type="Pfam" id="PF07687">
    <property type="entry name" value="M20_dimer"/>
    <property type="match status" value="1"/>
</dbReference>
<dbReference type="InterPro" id="IPR001261">
    <property type="entry name" value="ArgE/DapE_CS"/>
</dbReference>
<evidence type="ECO:0000256" key="9">
    <source>
        <dbReference type="ARBA" id="ARBA00023285"/>
    </source>
</evidence>
<dbReference type="NCBIfam" id="TIGR01892">
    <property type="entry name" value="AcOrn-deacetyl"/>
    <property type="match status" value="1"/>
</dbReference>
<evidence type="ECO:0000256" key="8">
    <source>
        <dbReference type="ARBA" id="ARBA00022833"/>
    </source>
</evidence>
<dbReference type="InterPro" id="IPR036264">
    <property type="entry name" value="Bact_exopeptidase_dim_dom"/>
</dbReference>
<evidence type="ECO:0000256" key="4">
    <source>
        <dbReference type="ARBA" id="ARBA00022571"/>
    </source>
</evidence>
<evidence type="ECO:0000256" key="7">
    <source>
        <dbReference type="ARBA" id="ARBA00022801"/>
    </source>
</evidence>